<reference evidence="1 2" key="1">
    <citation type="journal article" date="2014" name="FEMS Microbiol. Lett.">
        <title>Draft genome sequences of three Holospora species (Holospora obtusa, Holospora undulata, and Holospora elegans), endonuclear symbiotic bacteria of the ciliate Paramecium caudatum.</title>
        <authorList>
            <person name="Dohra H."/>
            <person name="Tanaka K."/>
            <person name="Suzuki T."/>
            <person name="Fujishima M."/>
            <person name="Suzuki H."/>
        </authorList>
    </citation>
    <scope>NUCLEOTIDE SEQUENCE [LARGE SCALE GENOMIC DNA]</scope>
    <source>
        <strain evidence="1 2">F1</strain>
    </source>
</reference>
<dbReference type="Pfam" id="PF07931">
    <property type="entry name" value="CPT"/>
    <property type="match status" value="1"/>
</dbReference>
<comment type="caution">
    <text evidence="1">The sequence shown here is derived from an EMBL/GenBank/DDBJ whole genome shotgun (WGS) entry which is preliminary data.</text>
</comment>
<keyword evidence="2" id="KW-1185">Reference proteome</keyword>
<organism evidence="1 2">
    <name type="scientific">Holospora obtusa F1</name>
    <dbReference type="NCBI Taxonomy" id="1399147"/>
    <lineage>
        <taxon>Bacteria</taxon>
        <taxon>Pseudomonadati</taxon>
        <taxon>Pseudomonadota</taxon>
        <taxon>Alphaproteobacteria</taxon>
        <taxon>Holosporales</taxon>
        <taxon>Holosporaceae</taxon>
        <taxon>Holospora</taxon>
    </lineage>
</organism>
<evidence type="ECO:0000313" key="1">
    <source>
        <dbReference type="EMBL" id="ETZ06935.1"/>
    </source>
</evidence>
<name>W6TGF3_HOLOB</name>
<dbReference type="InterPro" id="IPR027417">
    <property type="entry name" value="P-loop_NTPase"/>
</dbReference>
<dbReference type="EMBL" id="AWTR02000075">
    <property type="protein sequence ID" value="ETZ06935.1"/>
    <property type="molecule type" value="Genomic_DNA"/>
</dbReference>
<evidence type="ECO:0000313" key="2">
    <source>
        <dbReference type="Proteomes" id="UP000019112"/>
    </source>
</evidence>
<accession>W6TGF3</accession>
<dbReference type="Gene3D" id="3.40.50.300">
    <property type="entry name" value="P-loop containing nucleotide triphosphate hydrolases"/>
    <property type="match status" value="1"/>
</dbReference>
<dbReference type="GO" id="GO:0016740">
    <property type="term" value="F:transferase activity"/>
    <property type="evidence" value="ECO:0007669"/>
    <property type="project" value="UniProtKB-KW"/>
</dbReference>
<dbReference type="RefSeq" id="WP_024161217.1">
    <property type="nucleotide sequence ID" value="NZ_AWTR02000075.1"/>
</dbReference>
<sequence>MLAASENNLIIDEVIFDEEALKAYVHHLKTHTVYYIGVFCDLAVMQERKILRRDRCIDLSNDQIDRVHQSVLNS</sequence>
<protein>
    <submittedName>
        <fullName evidence="1">Chloramphenicol phosphotransferase-like protein</fullName>
    </submittedName>
</protein>
<dbReference type="OrthoDB" id="1493892at2"/>
<gene>
    <name evidence="1" type="ORF">P618_200908</name>
</gene>
<proteinExistence type="predicted"/>
<dbReference type="AlphaFoldDB" id="W6TGF3"/>
<dbReference type="Proteomes" id="UP000019112">
    <property type="component" value="Unassembled WGS sequence"/>
</dbReference>